<dbReference type="EMBL" id="LSRX01001688">
    <property type="protein sequence ID" value="OLP77940.1"/>
    <property type="molecule type" value="Genomic_DNA"/>
</dbReference>
<organism evidence="1 2">
    <name type="scientific">Symbiodinium microadriaticum</name>
    <name type="common">Dinoflagellate</name>
    <name type="synonym">Zooxanthella microadriatica</name>
    <dbReference type="NCBI Taxonomy" id="2951"/>
    <lineage>
        <taxon>Eukaryota</taxon>
        <taxon>Sar</taxon>
        <taxon>Alveolata</taxon>
        <taxon>Dinophyceae</taxon>
        <taxon>Suessiales</taxon>
        <taxon>Symbiodiniaceae</taxon>
        <taxon>Symbiodinium</taxon>
    </lineage>
</organism>
<dbReference type="OrthoDB" id="432795at2759"/>
<evidence type="ECO:0000313" key="1">
    <source>
        <dbReference type="EMBL" id="OLP77940.1"/>
    </source>
</evidence>
<reference evidence="1 2" key="1">
    <citation type="submission" date="2016-02" db="EMBL/GenBank/DDBJ databases">
        <title>Genome analysis of coral dinoflagellate symbionts highlights evolutionary adaptations to a symbiotic lifestyle.</title>
        <authorList>
            <person name="Aranda M."/>
            <person name="Li Y."/>
            <person name="Liew Y.J."/>
            <person name="Baumgarten S."/>
            <person name="Simakov O."/>
            <person name="Wilson M."/>
            <person name="Piel J."/>
            <person name="Ashoor H."/>
            <person name="Bougouffa S."/>
            <person name="Bajic V.B."/>
            <person name="Ryu T."/>
            <person name="Ravasi T."/>
            <person name="Bayer T."/>
            <person name="Micklem G."/>
            <person name="Kim H."/>
            <person name="Bhak J."/>
            <person name="Lajeunesse T.C."/>
            <person name="Voolstra C.R."/>
        </authorList>
    </citation>
    <scope>NUCLEOTIDE SEQUENCE [LARGE SCALE GENOMIC DNA]</scope>
    <source>
        <strain evidence="1 2">CCMP2467</strain>
    </source>
</reference>
<evidence type="ECO:0000313" key="2">
    <source>
        <dbReference type="Proteomes" id="UP000186817"/>
    </source>
</evidence>
<keyword evidence="2" id="KW-1185">Reference proteome</keyword>
<accession>A0A1Q9C4U7</accession>
<dbReference type="Proteomes" id="UP000186817">
    <property type="component" value="Unassembled WGS sequence"/>
</dbReference>
<comment type="caution">
    <text evidence="1">The sequence shown here is derived from an EMBL/GenBank/DDBJ whole genome shotgun (WGS) entry which is preliminary data.</text>
</comment>
<name>A0A1Q9C4U7_SYMMI</name>
<gene>
    <name evidence="1" type="ORF">AK812_SmicGene41939</name>
</gene>
<protein>
    <submittedName>
        <fullName evidence="1">Uncharacterized protein</fullName>
    </submittedName>
</protein>
<proteinExistence type="predicted"/>
<dbReference type="AlphaFoldDB" id="A0A1Q9C4U7"/>
<sequence length="319" mass="34786">MAAERTGRDPELPEAQTFTQALQGSLNGTRKVEQRVVSLQSGLTRRQAMWEAYLRDMKDALRREQARFVKDMEKLRADLGQALHQQEEARAELVSVAALAGRAPARPPPDNRVDRIFEAWCAEVVRHLRPITRLQQLALWDLRLAWLPPASGDVDAVMSEVDALTGHLAGQATPAPNAAAEATSFGGAPSPEHGPYADFVTRDPYLPSPGQTALRPRMTSVSPRIRPGPYERTEEEETAPGGPAAANALASALAATRAATPFSRGIPPNIGSLRSIEAPTLLLVLDRGSYARAELMECGLPMEQLCDLLPMRCEPPFFQ</sequence>